<organism evidence="2 3">
    <name type="scientific">Candidatus Liptonbacteria bacterium RIFCSPLOWO2_01_FULL_52_25</name>
    <dbReference type="NCBI Taxonomy" id="1798650"/>
    <lineage>
        <taxon>Bacteria</taxon>
        <taxon>Candidatus Liptoniibacteriota</taxon>
    </lineage>
</organism>
<feature type="transmembrane region" description="Helical" evidence="1">
    <location>
        <begin position="33"/>
        <end position="60"/>
    </location>
</feature>
<keyword evidence="1" id="KW-0812">Transmembrane</keyword>
<evidence type="ECO:0000313" key="3">
    <source>
        <dbReference type="Proteomes" id="UP000178880"/>
    </source>
</evidence>
<accession>A0A1G2CE13</accession>
<evidence type="ECO:0000313" key="2">
    <source>
        <dbReference type="EMBL" id="OGY99466.1"/>
    </source>
</evidence>
<reference evidence="2 3" key="1">
    <citation type="journal article" date="2016" name="Nat. Commun.">
        <title>Thousands of microbial genomes shed light on interconnected biogeochemical processes in an aquifer system.</title>
        <authorList>
            <person name="Anantharaman K."/>
            <person name="Brown C.T."/>
            <person name="Hug L.A."/>
            <person name="Sharon I."/>
            <person name="Castelle C.J."/>
            <person name="Probst A.J."/>
            <person name="Thomas B.C."/>
            <person name="Singh A."/>
            <person name="Wilkins M.J."/>
            <person name="Karaoz U."/>
            <person name="Brodie E.L."/>
            <person name="Williams K.H."/>
            <person name="Hubbard S.S."/>
            <person name="Banfield J.F."/>
        </authorList>
    </citation>
    <scope>NUCLEOTIDE SEQUENCE [LARGE SCALE GENOMIC DNA]</scope>
</reference>
<evidence type="ECO:0000256" key="1">
    <source>
        <dbReference type="SAM" id="Phobius"/>
    </source>
</evidence>
<dbReference type="AlphaFoldDB" id="A0A1G2CE13"/>
<keyword evidence="1" id="KW-0472">Membrane</keyword>
<dbReference type="Proteomes" id="UP000178880">
    <property type="component" value="Unassembled WGS sequence"/>
</dbReference>
<keyword evidence="1" id="KW-1133">Transmembrane helix</keyword>
<comment type="caution">
    <text evidence="2">The sequence shown here is derived from an EMBL/GenBank/DDBJ whole genome shotgun (WGS) entry which is preliminary data.</text>
</comment>
<name>A0A1G2CE13_9BACT</name>
<sequence>MSYKFIVALLAVALGAFLQVVVGNALGIWVNFALAALITTSFFVGVVELVALILLSIFVLSWQPAPSFEILVFGALPFVVFFIHKRFPFEPWLMSGISILVGVLALSLVFGGSLLWNEPSIFLWDIAASVGFGAVVFWAFRSSANRV</sequence>
<dbReference type="STRING" id="1798650.A2945_01250"/>
<protein>
    <submittedName>
        <fullName evidence="2">Uncharacterized protein</fullName>
    </submittedName>
</protein>
<dbReference type="EMBL" id="MHLA01000015">
    <property type="protein sequence ID" value="OGY99466.1"/>
    <property type="molecule type" value="Genomic_DNA"/>
</dbReference>
<gene>
    <name evidence="2" type="ORF">A2945_01250</name>
</gene>
<feature type="transmembrane region" description="Helical" evidence="1">
    <location>
        <begin position="96"/>
        <end position="115"/>
    </location>
</feature>
<feature type="transmembrane region" description="Helical" evidence="1">
    <location>
        <begin position="67"/>
        <end position="84"/>
    </location>
</feature>
<proteinExistence type="predicted"/>
<feature type="transmembrane region" description="Helical" evidence="1">
    <location>
        <begin position="122"/>
        <end position="140"/>
    </location>
</feature>